<keyword evidence="2" id="KW-1185">Reference proteome</keyword>
<gene>
    <name evidence="1" type="ORF">OB236_28515</name>
</gene>
<sequence length="297" mass="34083">MFEGQSLFVMLQQEEEAIQVYRIETTQQAQTEVGILLGEAAAVFVNHKQPIAFDGGYKPEYDEMLVIPGFKLSSQIVQALKDPIGVAAFIPDLKQQPVIKAIFTGRHTVVNGKEQLVVAFQKFRKEQYITTRKGISLFHSKETFTMDDRFGICITDSVDCVVVNDELRFSSFFFARQVFDLSEYFREATDTDVESFMNHSKINIEDASIFKINADSWVRRKIAIIDESRILDKYKVTEIKHKAQAFGLTITAVKNKIHFPNDKKELKNILKFLDDEIYKGVFSEQILQTNSKRKAEI</sequence>
<proteinExistence type="predicted"/>
<protein>
    <submittedName>
        <fullName evidence="1">DUF4868 domain-containing protein</fullName>
    </submittedName>
</protein>
<dbReference type="EMBL" id="JAOQIO010000098">
    <property type="protein sequence ID" value="MCU6796070.1"/>
    <property type="molecule type" value="Genomic_DNA"/>
</dbReference>
<organism evidence="1 2">
    <name type="scientific">Paenibacillus baimaensis</name>
    <dbReference type="NCBI Taxonomy" id="2982185"/>
    <lineage>
        <taxon>Bacteria</taxon>
        <taxon>Bacillati</taxon>
        <taxon>Bacillota</taxon>
        <taxon>Bacilli</taxon>
        <taxon>Bacillales</taxon>
        <taxon>Paenibacillaceae</taxon>
        <taxon>Paenibacillus</taxon>
    </lineage>
</organism>
<dbReference type="Pfam" id="PF16162">
    <property type="entry name" value="KwaB"/>
    <property type="match status" value="1"/>
</dbReference>
<evidence type="ECO:0000313" key="1">
    <source>
        <dbReference type="EMBL" id="MCU6796070.1"/>
    </source>
</evidence>
<evidence type="ECO:0000313" key="2">
    <source>
        <dbReference type="Proteomes" id="UP001652445"/>
    </source>
</evidence>
<reference evidence="1 2" key="1">
    <citation type="submission" date="2022-09" db="EMBL/GenBank/DDBJ databases">
        <authorList>
            <person name="Han X.L."/>
            <person name="Wang Q."/>
            <person name="Lu T."/>
        </authorList>
    </citation>
    <scope>NUCLEOTIDE SEQUENCE [LARGE SCALE GENOMIC DNA]</scope>
    <source>
        <strain evidence="1 2">WQ 127069</strain>
    </source>
</reference>
<name>A0ABT2UN43_9BACL</name>
<comment type="caution">
    <text evidence="1">The sequence shown here is derived from an EMBL/GenBank/DDBJ whole genome shotgun (WGS) entry which is preliminary data.</text>
</comment>
<accession>A0ABT2UN43</accession>
<dbReference type="Proteomes" id="UP001652445">
    <property type="component" value="Unassembled WGS sequence"/>
</dbReference>
<dbReference type="InterPro" id="IPR032359">
    <property type="entry name" value="KwaB-like"/>
</dbReference>
<dbReference type="RefSeq" id="WP_262686924.1">
    <property type="nucleotide sequence ID" value="NZ_JAOQIO010000098.1"/>
</dbReference>